<evidence type="ECO:0000313" key="2">
    <source>
        <dbReference type="Proteomes" id="UP000095283"/>
    </source>
</evidence>
<dbReference type="WBParaSite" id="Hba_05304">
    <property type="protein sequence ID" value="Hba_05304"/>
    <property type="gene ID" value="Hba_05304"/>
</dbReference>
<protein>
    <submittedName>
        <fullName evidence="3">UBC core domain-containing protein</fullName>
    </submittedName>
</protein>
<keyword evidence="1" id="KW-0472">Membrane</keyword>
<name>A0A1I7WJU8_HETBA</name>
<feature type="transmembrane region" description="Helical" evidence="1">
    <location>
        <begin position="77"/>
        <end position="103"/>
    </location>
</feature>
<organism evidence="2 3">
    <name type="scientific">Heterorhabditis bacteriophora</name>
    <name type="common">Entomopathogenic nematode worm</name>
    <dbReference type="NCBI Taxonomy" id="37862"/>
    <lineage>
        <taxon>Eukaryota</taxon>
        <taxon>Metazoa</taxon>
        <taxon>Ecdysozoa</taxon>
        <taxon>Nematoda</taxon>
        <taxon>Chromadorea</taxon>
        <taxon>Rhabditida</taxon>
        <taxon>Rhabditina</taxon>
        <taxon>Rhabditomorpha</taxon>
        <taxon>Strongyloidea</taxon>
        <taxon>Heterorhabditidae</taxon>
        <taxon>Heterorhabditis</taxon>
    </lineage>
</organism>
<keyword evidence="1" id="KW-0812">Transmembrane</keyword>
<keyword evidence="2" id="KW-1185">Reference proteome</keyword>
<reference evidence="3" key="1">
    <citation type="submission" date="2016-11" db="UniProtKB">
        <authorList>
            <consortium name="WormBaseParasite"/>
        </authorList>
    </citation>
    <scope>IDENTIFICATION</scope>
</reference>
<proteinExistence type="predicted"/>
<evidence type="ECO:0000256" key="1">
    <source>
        <dbReference type="SAM" id="Phobius"/>
    </source>
</evidence>
<dbReference type="Proteomes" id="UP000095283">
    <property type="component" value="Unplaced"/>
</dbReference>
<accession>A0A1I7WJU8</accession>
<sequence length="106" mass="13081">MISVMTMMNQGQNPSSAHRDESFNNYFTNLFKRMKYLITVLHRDRCHIAIWDTLTGKPLRRRLQQLLMSMELAQENLYQLLVVMMFFFFLRYINFHIYIYIYIYMF</sequence>
<evidence type="ECO:0000313" key="3">
    <source>
        <dbReference type="WBParaSite" id="Hba_05304"/>
    </source>
</evidence>
<keyword evidence="1" id="KW-1133">Transmembrane helix</keyword>
<dbReference type="AlphaFoldDB" id="A0A1I7WJU8"/>